<feature type="region of interest" description="Disordered" evidence="1">
    <location>
        <begin position="1"/>
        <end position="77"/>
    </location>
</feature>
<organism evidence="2">
    <name type="scientific">Dichomitus squalens</name>
    <dbReference type="NCBI Taxonomy" id="114155"/>
    <lineage>
        <taxon>Eukaryota</taxon>
        <taxon>Fungi</taxon>
        <taxon>Dikarya</taxon>
        <taxon>Basidiomycota</taxon>
        <taxon>Agaricomycotina</taxon>
        <taxon>Agaricomycetes</taxon>
        <taxon>Polyporales</taxon>
        <taxon>Polyporaceae</taxon>
        <taxon>Dichomitus</taxon>
    </lineage>
</organism>
<dbReference type="OrthoDB" id="3050608at2759"/>
<name>A0A4Q9M4E7_9APHY</name>
<accession>A0A4Q9M4E7</accession>
<gene>
    <name evidence="2" type="ORF">BD311DRAFT_869759</name>
</gene>
<feature type="compositionally biased region" description="Polar residues" evidence="1">
    <location>
        <begin position="1"/>
        <end position="25"/>
    </location>
</feature>
<evidence type="ECO:0000256" key="1">
    <source>
        <dbReference type="SAM" id="MobiDB-lite"/>
    </source>
</evidence>
<protein>
    <submittedName>
        <fullName evidence="2">Uncharacterized protein</fullName>
    </submittedName>
</protein>
<proteinExistence type="predicted"/>
<sequence length="77" mass="8124">MQSDTGTDNQMSSGQDGQTQQSAPQQGGERQDWLDKGIEGAGKKAGVNVSNQNADKAGDFANKELRQKEGFGLPGVQ</sequence>
<dbReference type="EMBL" id="ML143577">
    <property type="protein sequence ID" value="TBU21774.1"/>
    <property type="molecule type" value="Genomic_DNA"/>
</dbReference>
<evidence type="ECO:0000313" key="2">
    <source>
        <dbReference type="EMBL" id="TBU21774.1"/>
    </source>
</evidence>
<dbReference type="Proteomes" id="UP000292957">
    <property type="component" value="Unassembled WGS sequence"/>
</dbReference>
<reference evidence="2" key="1">
    <citation type="submission" date="2019-01" db="EMBL/GenBank/DDBJ databases">
        <title>Draft genome sequences of three monokaryotic isolates of the white-rot basidiomycete fungus Dichomitus squalens.</title>
        <authorList>
            <consortium name="DOE Joint Genome Institute"/>
            <person name="Lopez S.C."/>
            <person name="Andreopoulos B."/>
            <person name="Pangilinan J."/>
            <person name="Lipzen A."/>
            <person name="Riley R."/>
            <person name="Ahrendt S."/>
            <person name="Ng V."/>
            <person name="Barry K."/>
            <person name="Daum C."/>
            <person name="Grigoriev I.V."/>
            <person name="Hilden K.S."/>
            <person name="Makela M.R."/>
            <person name="de Vries R.P."/>
        </authorList>
    </citation>
    <scope>NUCLEOTIDE SEQUENCE [LARGE SCALE GENOMIC DNA]</scope>
    <source>
        <strain evidence="2">OM18370.1</strain>
    </source>
</reference>
<feature type="compositionally biased region" description="Basic and acidic residues" evidence="1">
    <location>
        <begin position="56"/>
        <end position="69"/>
    </location>
</feature>
<feature type="compositionally biased region" description="Basic and acidic residues" evidence="1">
    <location>
        <begin position="29"/>
        <end position="42"/>
    </location>
</feature>
<dbReference type="AlphaFoldDB" id="A0A4Q9M4E7"/>